<organism evidence="2 3">
    <name type="scientific">Knufia fluminis</name>
    <dbReference type="NCBI Taxonomy" id="191047"/>
    <lineage>
        <taxon>Eukaryota</taxon>
        <taxon>Fungi</taxon>
        <taxon>Dikarya</taxon>
        <taxon>Ascomycota</taxon>
        <taxon>Pezizomycotina</taxon>
        <taxon>Eurotiomycetes</taxon>
        <taxon>Chaetothyriomycetidae</taxon>
        <taxon>Chaetothyriales</taxon>
        <taxon>Trichomeriaceae</taxon>
        <taxon>Knufia</taxon>
    </lineage>
</organism>
<keyword evidence="3" id="KW-1185">Reference proteome</keyword>
<evidence type="ECO:0000313" key="3">
    <source>
        <dbReference type="Proteomes" id="UP001316803"/>
    </source>
</evidence>
<evidence type="ECO:0000313" key="2">
    <source>
        <dbReference type="EMBL" id="KAK5947921.1"/>
    </source>
</evidence>
<name>A0AAN8EXA3_9EURO</name>
<accession>A0AAN8EXA3</accession>
<reference evidence="2 3" key="1">
    <citation type="submission" date="2022-12" db="EMBL/GenBank/DDBJ databases">
        <title>Genomic features and morphological characterization of a novel Knufia sp. strain isolated from spacecraft assembly facility.</title>
        <authorList>
            <person name="Teixeira M."/>
            <person name="Chander A.M."/>
            <person name="Stajich J.E."/>
            <person name="Venkateswaran K."/>
        </authorList>
    </citation>
    <scope>NUCLEOTIDE SEQUENCE [LARGE SCALE GENOMIC DNA]</scope>
    <source>
        <strain evidence="2 3">FJI-L2-BK-P2</strain>
    </source>
</reference>
<feature type="region of interest" description="Disordered" evidence="1">
    <location>
        <begin position="80"/>
        <end position="258"/>
    </location>
</feature>
<feature type="region of interest" description="Disordered" evidence="1">
    <location>
        <begin position="1"/>
        <end position="58"/>
    </location>
</feature>
<comment type="caution">
    <text evidence="2">The sequence shown here is derived from an EMBL/GenBank/DDBJ whole genome shotgun (WGS) entry which is preliminary data.</text>
</comment>
<protein>
    <submittedName>
        <fullName evidence="2">Uncharacterized protein</fullName>
    </submittedName>
</protein>
<feature type="compositionally biased region" description="Basic and acidic residues" evidence="1">
    <location>
        <begin position="169"/>
        <end position="191"/>
    </location>
</feature>
<dbReference type="Proteomes" id="UP001316803">
    <property type="component" value="Unassembled WGS sequence"/>
</dbReference>
<feature type="compositionally biased region" description="Basic residues" evidence="1">
    <location>
        <begin position="137"/>
        <end position="146"/>
    </location>
</feature>
<gene>
    <name evidence="2" type="ORF">OHC33_011078</name>
</gene>
<feature type="compositionally biased region" description="Basic and acidic residues" evidence="1">
    <location>
        <begin position="97"/>
        <end position="112"/>
    </location>
</feature>
<proteinExistence type="predicted"/>
<sequence>MTAQLPMPARRVMPRPSADPTASVPDTSRVRSAMSPLVNHASRSTIPIGRHPPDLPDLRRSTRINELADMLSAWATSVYGGTRSRGSHTPAVAAEQEDMRPGPLDERGGKLRREAKHKSRNQPEQDRETRQPSTHPPRAKRLHRKAQLYTRPRSFEDEPPPPLHADQLAQRERQGETARQRLLKAARESSKHHDRPPPPVHNPIKDDKPAIQSQLAPTPKPTPKWKHSKLDDLHKHTKPKKLKRSHSRSNPDSDSFSIEAWFNKLPDGRRRPQEREFRLRCKHVELTEEIGAIRRKILTQGRGNVLDELD</sequence>
<feature type="compositionally biased region" description="Basic residues" evidence="1">
    <location>
        <begin position="235"/>
        <end position="247"/>
    </location>
</feature>
<evidence type="ECO:0000256" key="1">
    <source>
        <dbReference type="SAM" id="MobiDB-lite"/>
    </source>
</evidence>
<dbReference type="AlphaFoldDB" id="A0AAN8EXA3"/>
<feature type="compositionally biased region" description="Basic and acidic residues" evidence="1">
    <location>
        <begin position="121"/>
        <end position="130"/>
    </location>
</feature>
<dbReference type="EMBL" id="JAKLMC020000059">
    <property type="protein sequence ID" value="KAK5947921.1"/>
    <property type="molecule type" value="Genomic_DNA"/>
</dbReference>